<dbReference type="GO" id="GO:0005576">
    <property type="term" value="C:extracellular region"/>
    <property type="evidence" value="ECO:0007669"/>
    <property type="project" value="InterPro"/>
</dbReference>
<dbReference type="Gene3D" id="3.40.33.10">
    <property type="entry name" value="CAP"/>
    <property type="match status" value="1"/>
</dbReference>
<dbReference type="FunFam" id="3.20.10.10:FF:000003">
    <property type="entry name" value="Branched-chain-amino-acid aminotransferase"/>
    <property type="match status" value="1"/>
</dbReference>
<comment type="catalytic activity">
    <reaction evidence="8">
        <text>L-valine + 2-oxoglutarate = 3-methyl-2-oxobutanoate + L-glutamate</text>
        <dbReference type="Rhea" id="RHEA:24813"/>
        <dbReference type="ChEBI" id="CHEBI:11851"/>
        <dbReference type="ChEBI" id="CHEBI:16810"/>
        <dbReference type="ChEBI" id="CHEBI:29985"/>
        <dbReference type="ChEBI" id="CHEBI:57762"/>
        <dbReference type="EC" id="2.6.1.42"/>
    </reaction>
</comment>
<dbReference type="Proteomes" id="UP000197138">
    <property type="component" value="Unassembled WGS sequence"/>
</dbReference>
<dbReference type="PRINTS" id="PR00837">
    <property type="entry name" value="V5TPXLIKE"/>
</dbReference>
<dbReference type="InterPro" id="IPR001544">
    <property type="entry name" value="Aminotrans_IV"/>
</dbReference>
<comment type="catalytic activity">
    <reaction evidence="8">
        <text>L-leucine + 2-oxoglutarate = 4-methyl-2-oxopentanoate + L-glutamate</text>
        <dbReference type="Rhea" id="RHEA:18321"/>
        <dbReference type="ChEBI" id="CHEBI:16810"/>
        <dbReference type="ChEBI" id="CHEBI:17865"/>
        <dbReference type="ChEBI" id="CHEBI:29985"/>
        <dbReference type="ChEBI" id="CHEBI:57427"/>
        <dbReference type="EC" id="2.6.1.42"/>
    </reaction>
</comment>
<evidence type="ECO:0000256" key="4">
    <source>
        <dbReference type="ARBA" id="ARBA00022679"/>
    </source>
</evidence>
<accession>A0A218VU48</accession>
<proteinExistence type="inferred from homology"/>
<dbReference type="InterPro" id="IPR036038">
    <property type="entry name" value="Aminotransferase-like"/>
</dbReference>
<dbReference type="InterPro" id="IPR018244">
    <property type="entry name" value="Allrgn_V5/Tpx1_CS"/>
</dbReference>
<feature type="signal peptide" evidence="9">
    <location>
        <begin position="1"/>
        <end position="25"/>
    </location>
</feature>
<comment type="caution">
    <text evidence="11">The sequence shown here is derived from an EMBL/GenBank/DDBJ whole genome shotgun (WGS) entry which is preliminary data.</text>
</comment>
<dbReference type="Gene3D" id="3.20.10.10">
    <property type="entry name" value="D-amino Acid Aminotransferase, subunit A, domain 2"/>
    <property type="match status" value="1"/>
</dbReference>
<dbReference type="GO" id="GO:0009082">
    <property type="term" value="P:branched-chain amino acid biosynthetic process"/>
    <property type="evidence" value="ECO:0007669"/>
    <property type="project" value="UniProtKB-KW"/>
</dbReference>
<reference evidence="12" key="1">
    <citation type="journal article" date="2017" name="Plant J.">
        <title>The pomegranate (Punica granatum L.) genome and the genomics of punicalagin biosynthesis.</title>
        <authorList>
            <person name="Qin G."/>
            <person name="Xu C."/>
            <person name="Ming R."/>
            <person name="Tang H."/>
            <person name="Guyot R."/>
            <person name="Kramer E.M."/>
            <person name="Hu Y."/>
            <person name="Yi X."/>
            <person name="Qi Y."/>
            <person name="Xu X."/>
            <person name="Gao Z."/>
            <person name="Pan H."/>
            <person name="Jian J."/>
            <person name="Tian Y."/>
            <person name="Yue Z."/>
            <person name="Xu Y."/>
        </authorList>
    </citation>
    <scope>NUCLEOTIDE SEQUENCE [LARGE SCALE GENOMIC DNA]</scope>
    <source>
        <strain evidence="12">cv. Dabenzi</strain>
    </source>
</reference>
<keyword evidence="4 8" id="KW-0808">Transferase</keyword>
<dbReference type="Pfam" id="PF00188">
    <property type="entry name" value="CAP"/>
    <property type="match status" value="1"/>
</dbReference>
<evidence type="ECO:0000313" key="12">
    <source>
        <dbReference type="Proteomes" id="UP000197138"/>
    </source>
</evidence>
<dbReference type="Gene3D" id="3.30.470.10">
    <property type="match status" value="1"/>
</dbReference>
<evidence type="ECO:0000256" key="5">
    <source>
        <dbReference type="ARBA" id="ARBA00022898"/>
    </source>
</evidence>
<dbReference type="AlphaFoldDB" id="A0A218VU48"/>
<sequence>MGSSKLIPIVLASLICLALTLPSQAQNSPQDYVNAHNAARKQVGVGPIAWDAKLASYALSYAHKRAGDCDMIHSGGPYGENLAWGSWDMSGIEAVKLWVDEKPFYNYNSNTCAPGKMCGHYTQVVWRNSLRVGCGKGLPLSDQPPAEWGFWRRGIADERNCSSEKYADVNWDELGFSMTKTDFMYVMKCSIGENFDEGSITPYGNIQLSPCSTLVNYGQGLFEGLKAYRKEDGKIQLFRPDQNALRMKAGAERLCMPSPSIGKFVDAVKQTVLANKRWVPPMGKGSLYVRPLLMGMGAALGLGPSPEYMFLVFASPVGDYYNKGRKPMNLLVEDKHRRASPGGTGGIKTVANYSPVLSAQARAKAQGFSDVLFLDAAMGKYVEEVSACNIFAVKGDVISTPQITCGTILPGITRKSIIEIALALGYKVEERLVPVEELLDADEVFCTGTAVVVTPVGSVTHQGKRVEYKEQGETVCHKLYETLTGIQTGRIEDKMGWMVDVI</sequence>
<dbReference type="NCBIfam" id="NF009897">
    <property type="entry name" value="PRK13357.1"/>
    <property type="match status" value="1"/>
</dbReference>
<dbReference type="SUPFAM" id="SSF55797">
    <property type="entry name" value="PR-1-like"/>
    <property type="match status" value="1"/>
</dbReference>
<gene>
    <name evidence="11" type="ORF">CDL15_Pgr008261</name>
</gene>
<dbReference type="GO" id="GO:0052656">
    <property type="term" value="F:L-isoleucine-2-oxoglutarate transaminase activity"/>
    <property type="evidence" value="ECO:0007669"/>
    <property type="project" value="RHEA"/>
</dbReference>
<evidence type="ECO:0000256" key="7">
    <source>
        <dbReference type="RuleBase" id="RU004516"/>
    </source>
</evidence>
<evidence type="ECO:0000256" key="8">
    <source>
        <dbReference type="RuleBase" id="RU004517"/>
    </source>
</evidence>
<keyword evidence="8" id="KW-0100">Branched-chain amino acid biosynthesis</keyword>
<dbReference type="EC" id="2.6.1.42" evidence="8"/>
<dbReference type="InterPro" id="IPR033939">
    <property type="entry name" value="BCAT_family"/>
</dbReference>
<dbReference type="NCBIfam" id="TIGR01123">
    <property type="entry name" value="ilvE_II"/>
    <property type="match status" value="1"/>
</dbReference>
<evidence type="ECO:0000256" key="3">
    <source>
        <dbReference type="ARBA" id="ARBA00022576"/>
    </source>
</evidence>
<dbReference type="GO" id="GO:0005737">
    <property type="term" value="C:cytoplasm"/>
    <property type="evidence" value="ECO:0007669"/>
    <property type="project" value="UniProtKB-ARBA"/>
</dbReference>
<evidence type="ECO:0000256" key="2">
    <source>
        <dbReference type="ARBA" id="ARBA00009320"/>
    </source>
</evidence>
<dbReference type="PANTHER" id="PTHR42825">
    <property type="entry name" value="AMINO ACID AMINOTRANSFERASE"/>
    <property type="match status" value="1"/>
</dbReference>
<protein>
    <recommendedName>
        <fullName evidence="8">Branched-chain-amino-acid aminotransferase</fullName>
        <ecNumber evidence="8">2.6.1.42</ecNumber>
    </recommendedName>
</protein>
<feature type="domain" description="SCP" evidence="10">
    <location>
        <begin position="27"/>
        <end position="150"/>
    </location>
</feature>
<dbReference type="InterPro" id="IPR018300">
    <property type="entry name" value="Aminotrans_IV_CS"/>
</dbReference>
<evidence type="ECO:0000259" key="10">
    <source>
        <dbReference type="SMART" id="SM00198"/>
    </source>
</evidence>
<evidence type="ECO:0000313" key="11">
    <source>
        <dbReference type="EMBL" id="OWM63718.1"/>
    </source>
</evidence>
<dbReference type="InterPro" id="IPR014044">
    <property type="entry name" value="CAP_dom"/>
</dbReference>
<evidence type="ECO:0000256" key="6">
    <source>
        <dbReference type="RuleBase" id="RU004106"/>
    </source>
</evidence>
<dbReference type="InterPro" id="IPR001283">
    <property type="entry name" value="CRISP-related"/>
</dbReference>
<dbReference type="FunFam" id="3.40.33.10:FF:000004">
    <property type="entry name" value="CAP, cysteine-rich secretory protein, antigen 5"/>
    <property type="match status" value="1"/>
</dbReference>
<dbReference type="InterPro" id="IPR043131">
    <property type="entry name" value="BCAT-like_N"/>
</dbReference>
<organism evidence="11 12">
    <name type="scientific">Punica granatum</name>
    <name type="common">Pomegranate</name>
    <dbReference type="NCBI Taxonomy" id="22663"/>
    <lineage>
        <taxon>Eukaryota</taxon>
        <taxon>Viridiplantae</taxon>
        <taxon>Streptophyta</taxon>
        <taxon>Embryophyta</taxon>
        <taxon>Tracheophyta</taxon>
        <taxon>Spermatophyta</taxon>
        <taxon>Magnoliopsida</taxon>
        <taxon>eudicotyledons</taxon>
        <taxon>Gunneridae</taxon>
        <taxon>Pentapetalae</taxon>
        <taxon>rosids</taxon>
        <taxon>malvids</taxon>
        <taxon>Myrtales</taxon>
        <taxon>Lythraceae</taxon>
        <taxon>Punica</taxon>
    </lineage>
</organism>
<dbReference type="InterPro" id="IPR035940">
    <property type="entry name" value="CAP_sf"/>
</dbReference>
<name>A0A218VU48_PUNGR</name>
<keyword evidence="5 7" id="KW-0663">Pyridoxal phosphate</keyword>
<evidence type="ECO:0000256" key="9">
    <source>
        <dbReference type="SAM" id="SignalP"/>
    </source>
</evidence>
<dbReference type="GO" id="GO:0052655">
    <property type="term" value="F:L-valine-2-oxoglutarate transaminase activity"/>
    <property type="evidence" value="ECO:0007669"/>
    <property type="project" value="RHEA"/>
</dbReference>
<dbReference type="InterPro" id="IPR005786">
    <property type="entry name" value="B_amino_transII"/>
</dbReference>
<keyword evidence="8" id="KW-0028">Amino-acid biosynthesis</keyword>
<dbReference type="GO" id="GO:0052654">
    <property type="term" value="F:L-leucine-2-oxoglutarate transaminase activity"/>
    <property type="evidence" value="ECO:0007669"/>
    <property type="project" value="RHEA"/>
</dbReference>
<dbReference type="Pfam" id="PF01063">
    <property type="entry name" value="Aminotran_4"/>
    <property type="match status" value="1"/>
</dbReference>
<keyword evidence="9" id="KW-0732">Signal</keyword>
<evidence type="ECO:0000256" key="1">
    <source>
        <dbReference type="ARBA" id="ARBA00001933"/>
    </source>
</evidence>
<dbReference type="PROSITE" id="PS00770">
    <property type="entry name" value="AA_TRANSFER_CLASS_4"/>
    <property type="match status" value="1"/>
</dbReference>
<dbReference type="SUPFAM" id="SSF56752">
    <property type="entry name" value="D-aminoacid aminotransferase-like PLP-dependent enzymes"/>
    <property type="match status" value="1"/>
</dbReference>
<dbReference type="InterPro" id="IPR043132">
    <property type="entry name" value="BCAT-like_C"/>
</dbReference>
<dbReference type="GO" id="GO:0008652">
    <property type="term" value="P:amino acid biosynthetic process"/>
    <property type="evidence" value="ECO:0007669"/>
    <property type="project" value="UniProtKB-KW"/>
</dbReference>
<comment type="cofactor">
    <cofactor evidence="1 7">
        <name>pyridoxal 5'-phosphate</name>
        <dbReference type="ChEBI" id="CHEBI:597326"/>
    </cofactor>
</comment>
<dbReference type="FunFam" id="3.30.470.10:FF:000003">
    <property type="entry name" value="Branched-chain-amino-acid aminotransferase"/>
    <property type="match status" value="1"/>
</dbReference>
<dbReference type="SMART" id="SM00198">
    <property type="entry name" value="SCP"/>
    <property type="match status" value="1"/>
</dbReference>
<dbReference type="CDD" id="cd05381">
    <property type="entry name" value="CAP_PR-1"/>
    <property type="match status" value="1"/>
</dbReference>
<dbReference type="EMBL" id="MTKT01005898">
    <property type="protein sequence ID" value="OWM63718.1"/>
    <property type="molecule type" value="Genomic_DNA"/>
</dbReference>
<comment type="catalytic activity">
    <reaction evidence="8">
        <text>L-isoleucine + 2-oxoglutarate = (S)-3-methyl-2-oxopentanoate + L-glutamate</text>
        <dbReference type="Rhea" id="RHEA:24801"/>
        <dbReference type="ChEBI" id="CHEBI:16810"/>
        <dbReference type="ChEBI" id="CHEBI:29985"/>
        <dbReference type="ChEBI" id="CHEBI:35146"/>
        <dbReference type="ChEBI" id="CHEBI:58045"/>
        <dbReference type="EC" id="2.6.1.42"/>
    </reaction>
</comment>
<dbReference type="PANTHER" id="PTHR42825:SF28">
    <property type="entry name" value="BRANCHED-CHAIN-AMINO-ACID AMINOTRANSFERASE 7-RELATED"/>
    <property type="match status" value="1"/>
</dbReference>
<dbReference type="CDD" id="cd01557">
    <property type="entry name" value="BCAT_beta_family"/>
    <property type="match status" value="1"/>
</dbReference>
<keyword evidence="3 8" id="KW-0032">Aminotransferase</keyword>
<feature type="chain" id="PRO_5013030315" description="Branched-chain-amino-acid aminotransferase" evidence="9">
    <location>
        <begin position="26"/>
        <end position="502"/>
    </location>
</feature>
<dbReference type="PROSITE" id="PS01009">
    <property type="entry name" value="CRISP_1"/>
    <property type="match status" value="1"/>
</dbReference>
<comment type="similarity">
    <text evidence="2 6">Belongs to the class-IV pyridoxal-phosphate-dependent aminotransferase family.</text>
</comment>